<keyword evidence="3" id="KW-0813">Transport</keyword>
<evidence type="ECO:0000259" key="5">
    <source>
        <dbReference type="PROSITE" id="PS50983"/>
    </source>
</evidence>
<keyword evidence="7" id="KW-1185">Reference proteome</keyword>
<dbReference type="InterPro" id="IPR002491">
    <property type="entry name" value="ABC_transptr_periplasmic_BD"/>
</dbReference>
<evidence type="ECO:0000256" key="2">
    <source>
        <dbReference type="ARBA" id="ARBA00008814"/>
    </source>
</evidence>
<evidence type="ECO:0000256" key="4">
    <source>
        <dbReference type="ARBA" id="ARBA00022729"/>
    </source>
</evidence>
<proteinExistence type="inferred from homology"/>
<comment type="similarity">
    <text evidence="2">Belongs to the bacterial solute-binding protein 8 family.</text>
</comment>
<dbReference type="SUPFAM" id="SSF53807">
    <property type="entry name" value="Helical backbone' metal receptor"/>
    <property type="match status" value="1"/>
</dbReference>
<keyword evidence="4" id="KW-0732">Signal</keyword>
<dbReference type="Proteomes" id="UP000320717">
    <property type="component" value="Chromosome"/>
</dbReference>
<dbReference type="Gene3D" id="3.40.50.1980">
    <property type="entry name" value="Nitrogenase molybdenum iron protein domain"/>
    <property type="match status" value="2"/>
</dbReference>
<protein>
    <submittedName>
        <fullName evidence="6">Fe2+-enterobactin ABC transporter substrate-binding protein</fullName>
    </submittedName>
</protein>
<accession>A0ABX5YC06</accession>
<comment type="subcellular location">
    <subcellularLocation>
        <location evidence="1">Cell envelope</location>
    </subcellularLocation>
</comment>
<reference evidence="6 7" key="1">
    <citation type="submission" date="2019-07" db="EMBL/GenBank/DDBJ databases">
        <title>Complete Genome Sequence of drought tolerant Plant Growth-Promoting Rhizobacterium Glutamicibacter halophytocola DR408.</title>
        <authorList>
            <person name="Nishu S.D."/>
            <person name="Lee T.K."/>
        </authorList>
    </citation>
    <scope>NUCLEOTIDE SEQUENCE [LARGE SCALE GENOMIC DNA]</scope>
    <source>
        <strain evidence="6 7">DR408</strain>
    </source>
</reference>
<evidence type="ECO:0000256" key="1">
    <source>
        <dbReference type="ARBA" id="ARBA00004196"/>
    </source>
</evidence>
<gene>
    <name evidence="6" type="primary">fepB</name>
    <name evidence="6" type="ORF">FQA45_13235</name>
</gene>
<evidence type="ECO:0000313" key="7">
    <source>
        <dbReference type="Proteomes" id="UP000320717"/>
    </source>
</evidence>
<dbReference type="PANTHER" id="PTHR30532:SF24">
    <property type="entry name" value="FERRIC ENTEROBACTIN-BINDING PERIPLASMIC PROTEIN FEPB"/>
    <property type="match status" value="1"/>
</dbReference>
<dbReference type="Pfam" id="PF01497">
    <property type="entry name" value="Peripla_BP_2"/>
    <property type="match status" value="1"/>
</dbReference>
<evidence type="ECO:0000313" key="6">
    <source>
        <dbReference type="EMBL" id="QDY67199.1"/>
    </source>
</evidence>
<dbReference type="EMBL" id="CP042260">
    <property type="protein sequence ID" value="QDY67199.1"/>
    <property type="molecule type" value="Genomic_DNA"/>
</dbReference>
<evidence type="ECO:0000256" key="3">
    <source>
        <dbReference type="ARBA" id="ARBA00022448"/>
    </source>
</evidence>
<dbReference type="InterPro" id="IPR051313">
    <property type="entry name" value="Bact_iron-sidero_bind"/>
</dbReference>
<name>A0ABX5YC06_9MICC</name>
<dbReference type="NCBIfam" id="NF008200">
    <property type="entry name" value="PRK10957.1"/>
    <property type="match status" value="1"/>
</dbReference>
<organism evidence="6 7">
    <name type="scientific">Glutamicibacter halophytocola</name>
    <dbReference type="NCBI Taxonomy" id="1933880"/>
    <lineage>
        <taxon>Bacteria</taxon>
        <taxon>Bacillati</taxon>
        <taxon>Actinomycetota</taxon>
        <taxon>Actinomycetes</taxon>
        <taxon>Micrococcales</taxon>
        <taxon>Micrococcaceae</taxon>
        <taxon>Glutamicibacter</taxon>
    </lineage>
</organism>
<feature type="domain" description="Fe/B12 periplasmic-binding" evidence="5">
    <location>
        <begin position="74"/>
        <end position="348"/>
    </location>
</feature>
<sequence length="352" mass="37576">MESCPGEASVRSSLPKAAAAIIACLLVISLGACTSTTKPEVRDASTADVEADGWPRVVTDETGDLITIPSKPERIVSTSVSVTGTLLSLDAPVVATSVAPQNPATDKHGFLNQWGQVASKRSVDALYEIGNFDLEAIRDRKPDLILVSASGADSELEHLDQLREIAPTLLVDYTEKKWTALSADLAKATGTEEAAARNNSIIRQRVASLKQSLSIPAGTTASILSYHQGNISPIAQSTGPHAQLFESLGFTVLDPPAEFDTSMQEREDFSFTSYEGLAKSLPGDTAFLLSSDPEATEQFSSDASLAQLPSVRGGNVFALQESFLLDFFSTQKILDYFENDFPGLAPEAQPHN</sequence>
<dbReference type="PANTHER" id="PTHR30532">
    <property type="entry name" value="IRON III DICITRATE-BINDING PERIPLASMIC PROTEIN"/>
    <property type="match status" value="1"/>
</dbReference>
<dbReference type="PROSITE" id="PS50983">
    <property type="entry name" value="FE_B12_PBP"/>
    <property type="match status" value="1"/>
</dbReference>